<gene>
    <name evidence="1" type="ORF">U1T56_15595</name>
</gene>
<keyword evidence="2" id="KW-1185">Reference proteome</keyword>
<accession>A0ABU8XTN9</accession>
<dbReference type="InterPro" id="IPR041854">
    <property type="entry name" value="BFD-like_2Fe2S-bd_dom_sf"/>
</dbReference>
<dbReference type="RefSeq" id="WP_418160430.1">
    <property type="nucleotide sequence ID" value="NZ_JBBLZC010000016.1"/>
</dbReference>
<protein>
    <recommendedName>
        <fullName evidence="3">(2Fe-2S)-binding protein</fullName>
    </recommendedName>
</protein>
<evidence type="ECO:0000313" key="1">
    <source>
        <dbReference type="EMBL" id="MEK0084578.1"/>
    </source>
</evidence>
<evidence type="ECO:0000313" key="2">
    <source>
        <dbReference type="Proteomes" id="UP001375743"/>
    </source>
</evidence>
<name>A0ABU8XTN9_9PROT</name>
<comment type="caution">
    <text evidence="1">The sequence shown here is derived from an EMBL/GenBank/DDBJ whole genome shotgun (WGS) entry which is preliminary data.</text>
</comment>
<evidence type="ECO:0008006" key="3">
    <source>
        <dbReference type="Google" id="ProtNLM"/>
    </source>
</evidence>
<dbReference type="EMBL" id="JBBLZC010000016">
    <property type="protein sequence ID" value="MEK0084578.1"/>
    <property type="molecule type" value="Genomic_DNA"/>
</dbReference>
<proteinExistence type="predicted"/>
<dbReference type="Gene3D" id="1.10.10.1100">
    <property type="entry name" value="BFD-like [2Fe-2S]-binding domain"/>
    <property type="match status" value="1"/>
</dbReference>
<reference evidence="1 2" key="1">
    <citation type="submission" date="2024-01" db="EMBL/GenBank/DDBJ databases">
        <title>Multi-omics insights into the function and evolution of sodium benzoate biodegradation pathways in Benzoatithermus flavus gen. nov., sp. nov. from hot spring.</title>
        <authorList>
            <person name="Hu C.-J."/>
            <person name="Li W.-J."/>
        </authorList>
    </citation>
    <scope>NUCLEOTIDE SEQUENCE [LARGE SCALE GENOMIC DNA]</scope>
    <source>
        <strain evidence="1 2">SYSU G07066</strain>
    </source>
</reference>
<dbReference type="Proteomes" id="UP001375743">
    <property type="component" value="Unassembled WGS sequence"/>
</dbReference>
<organism evidence="1 2">
    <name type="scientific">Benzoatithermus flavus</name>
    <dbReference type="NCBI Taxonomy" id="3108223"/>
    <lineage>
        <taxon>Bacteria</taxon>
        <taxon>Pseudomonadati</taxon>
        <taxon>Pseudomonadota</taxon>
        <taxon>Alphaproteobacteria</taxon>
        <taxon>Geminicoccales</taxon>
        <taxon>Geminicoccaceae</taxon>
        <taxon>Benzoatithermus</taxon>
    </lineage>
</organism>
<sequence length="80" mass="8370">MIVCVCNGLRDKVCRETAASGEARNVGCIYRLNGCQVRCGRCVPMMREIFAAHAPQPPVSGSCAACAREETVAVPTAAAA</sequence>